<organism evidence="5 6">
    <name type="scientific">Hyalangium minutum</name>
    <dbReference type="NCBI Taxonomy" id="394096"/>
    <lineage>
        <taxon>Bacteria</taxon>
        <taxon>Pseudomonadati</taxon>
        <taxon>Myxococcota</taxon>
        <taxon>Myxococcia</taxon>
        <taxon>Myxococcales</taxon>
        <taxon>Cystobacterineae</taxon>
        <taxon>Archangiaceae</taxon>
        <taxon>Hyalangium</taxon>
    </lineage>
</organism>
<dbReference type="Gene3D" id="2.160.20.80">
    <property type="entry name" value="E3 ubiquitin-protein ligase SopA"/>
    <property type="match status" value="1"/>
</dbReference>
<dbReference type="PANTHER" id="PTHR19848:SF8">
    <property type="entry name" value="F-BOX AND WD REPEAT DOMAIN CONTAINING 7"/>
    <property type="match status" value="1"/>
</dbReference>
<dbReference type="NCBIfam" id="NF047398">
    <property type="entry name" value="AAA_KGGVGR"/>
    <property type="match status" value="1"/>
</dbReference>
<dbReference type="InterPro" id="IPR011335">
    <property type="entry name" value="Restrct_endonuc-II-like"/>
</dbReference>
<evidence type="ECO:0000256" key="1">
    <source>
        <dbReference type="ARBA" id="ARBA00022574"/>
    </source>
</evidence>
<dbReference type="SUPFAM" id="SSF52540">
    <property type="entry name" value="P-loop containing nucleoside triphosphate hydrolases"/>
    <property type="match status" value="2"/>
</dbReference>
<feature type="repeat" description="WD" evidence="3">
    <location>
        <begin position="1367"/>
        <end position="1408"/>
    </location>
</feature>
<dbReference type="Pfam" id="PF00400">
    <property type="entry name" value="WD40"/>
    <property type="match status" value="9"/>
</dbReference>
<dbReference type="InterPro" id="IPR019775">
    <property type="entry name" value="WD40_repeat_CS"/>
</dbReference>
<dbReference type="GO" id="GO:0003677">
    <property type="term" value="F:DNA binding"/>
    <property type="evidence" value="ECO:0007669"/>
    <property type="project" value="InterPro"/>
</dbReference>
<feature type="repeat" description="WD" evidence="3">
    <location>
        <begin position="1578"/>
        <end position="1619"/>
    </location>
</feature>
<dbReference type="PROSITE" id="PS00678">
    <property type="entry name" value="WD_REPEATS_1"/>
    <property type="match status" value="2"/>
</dbReference>
<dbReference type="SUPFAM" id="SSF52980">
    <property type="entry name" value="Restriction endonuclease-like"/>
    <property type="match status" value="1"/>
</dbReference>
<evidence type="ECO:0000256" key="2">
    <source>
        <dbReference type="ARBA" id="ARBA00022737"/>
    </source>
</evidence>
<keyword evidence="6" id="KW-1185">Reference proteome</keyword>
<dbReference type="STRING" id="394096.DB31_7854"/>
<dbReference type="EMBL" id="JMCB01000006">
    <property type="protein sequence ID" value="KFE68617.1"/>
    <property type="molecule type" value="Genomic_DNA"/>
</dbReference>
<dbReference type="InterPro" id="IPR027417">
    <property type="entry name" value="P-loop_NTPase"/>
</dbReference>
<dbReference type="CDD" id="cd00200">
    <property type="entry name" value="WD40"/>
    <property type="match status" value="1"/>
</dbReference>
<feature type="repeat" description="WD" evidence="3">
    <location>
        <begin position="1161"/>
        <end position="1202"/>
    </location>
</feature>
<evidence type="ECO:0000313" key="6">
    <source>
        <dbReference type="Proteomes" id="UP000028725"/>
    </source>
</evidence>
<dbReference type="SUPFAM" id="SSF50998">
    <property type="entry name" value="Quinoprotein alcohol dehydrogenase-like"/>
    <property type="match status" value="2"/>
</dbReference>
<dbReference type="Gene3D" id="2.130.10.10">
    <property type="entry name" value="YVTN repeat-like/Quinoprotein amine dehydrogenase"/>
    <property type="match status" value="4"/>
</dbReference>
<feature type="repeat" description="WD" evidence="3">
    <location>
        <begin position="1536"/>
        <end position="1577"/>
    </location>
</feature>
<feature type="repeat" description="WD" evidence="3">
    <location>
        <begin position="1119"/>
        <end position="1160"/>
    </location>
</feature>
<dbReference type="PANTHER" id="PTHR19848">
    <property type="entry name" value="WD40 REPEAT PROTEIN"/>
    <property type="match status" value="1"/>
</dbReference>
<gene>
    <name evidence="5" type="ORF">DB31_7854</name>
</gene>
<sequence>MTAHVSTFYSFKGGVGRTLLLANVGVALARGHQRVLLWDLDLEAPGMHHIEGLKPRKPVAQGFLRWLMEWQQAEAAAAAPVPLEGHLLESFLALPYAVPEVPGLFVLPAYGERENFTGLYQQIDWHKFTVESPERGVALFQQLLDGLTGRLGYGHILLDSRTGITDLGGLLTAVLPHATVLVGNYSAQNTAGLLNVYRALQPAVAGKMPERRYGKLRRLLVASPVPLLETKQALEARRAVWNSQFETPPDETRVEIPFVERLLFGEELLVETAPQSPTARAYQEVAARLSELREERIQEEEAANLGDQLYPERARMRRMSGLEGFFDAGPSFEQRVEKLLRLLGYTVTRLEPQDSGADLQAQRKSGLLQERYRVVCKEIRRPLSLIEAQSLVKLLQPTGERSSENALMVVASGFSTAAIEFLQEARVLAFTLKDLERELFDFKPYLSRLRRSYEESTLARTYVPPKLKSLEVQGREAEALARGKAWARGESARLWLVVGEAGTGKTSFIQRLAYELAAAAEKDSDSPVPVTIPLKDFGGAVSLEGMLQEHMAARVGWRGDPAVLLHLLSVGRIVLLLDGLDELGVTEPSLLEEQLRQLARPTASEPEEPRGNRVLITSRAQHFRDERSAGLPARVSPLNTALGSVALALGAEVDELAGWDRQQLREFLVRSLGQEKAAQWDALLARIEARPELTSRPMLVEMLLPVASELSSYKGELSLGALFQLFIRHVLKSQGPLARMRLGRFLERLAHEARRDPRGRIHITKMIRLIGVPLRSTARQEASRLEPELSALPFLTRELGEYYQFKFKLFEEFFYARHLWNAAHRQRLAHALDAPPLTSDGAVFLVDLAASEDVEVLRSGVRQVLSGSYSPRISENALRLAYEWSCGTAGGANQSSQQEMRWFMPPQAHLEGADLRGARLAWAWLEGARLVETRLDGADLTAANLRGVEGHRLQARVSILDGADLGRAQLREADFSGSTAFHHAPLLEGTDLRGARLKGTAWRMPALSGELPPSRELRLARWGSRHVDGGSEVLLEPALPGSVSELAVSSDGTLFVTCGGQHPVLWDLASGRPLVTFVGHAACVNSVVFAPSGKLLASASDDGTVGVWDVSTGALLRSLRGHQAPLWQVAFSPDGGLLASCSVDGTARLWNPNTGEPVSVISAHAEKVWSVAFSPDGELLATGSEDQSIRIWRVASGAPVRTLEGHTKAVRSLVFNPRVPHQLISGSGDSTVKIWDLQEDTPPRELLAEDANVMRLACNGVNVAAITLQSEVLVWDAASGTQVGSVYGGGLGFGLAFVPGEEGQVAVAANQGIWLERPAAPESRVQRVRGAAGVCVSFLPGGRVVLGGEAGGARVWDTRTGASPMMLPTAQDVVASLAVSPDATELYTFSTDGVIRLWDIEAGRLLKVVEKLEDVGRLALSPDGGRLARTDGRSVRIWDVRAPRPKARFELSGLESSIWGIAFSPDGQILATASADKLVRLWDGHTGTAIRSLEGHTEDVYALAFSPKASLLASVGGEKTVRVWDVEKGEAAFTLEGHEDGPVSAVAFSPDGNLLMSGAWDFTVRVWSVRERKQVAVLEGHEGVLVGVAFSPEGDRVVTITMGGSARLWDTRTWRLLATFVWLEPGWATLAGSYALTSPEADTGRIAVRAGALLAPLTLFKDQCLRPELVQAVLAGQPVEPLKLELGMASRGLHPRDP</sequence>
<dbReference type="Pfam" id="PF05729">
    <property type="entry name" value="NACHT"/>
    <property type="match status" value="1"/>
</dbReference>
<dbReference type="InterPro" id="IPR001680">
    <property type="entry name" value="WD40_rpt"/>
</dbReference>
<feature type="repeat" description="WD" evidence="3">
    <location>
        <begin position="1077"/>
        <end position="1118"/>
    </location>
</feature>
<dbReference type="Proteomes" id="UP000028725">
    <property type="component" value="Unassembled WGS sequence"/>
</dbReference>
<evidence type="ECO:0000259" key="4">
    <source>
        <dbReference type="PROSITE" id="PS50837"/>
    </source>
</evidence>
<dbReference type="PROSITE" id="PS50082">
    <property type="entry name" value="WD_REPEATS_2"/>
    <property type="match status" value="9"/>
</dbReference>
<dbReference type="InterPro" id="IPR007560">
    <property type="entry name" value="Restrct_endonuc_IV_Mrr"/>
</dbReference>
<dbReference type="Gene3D" id="3.40.50.300">
    <property type="entry name" value="P-loop containing nucleotide triphosphate hydrolases"/>
    <property type="match status" value="2"/>
</dbReference>
<feature type="repeat" description="WD" evidence="3">
    <location>
        <begin position="1493"/>
        <end position="1534"/>
    </location>
</feature>
<evidence type="ECO:0000313" key="5">
    <source>
        <dbReference type="EMBL" id="KFE68617.1"/>
    </source>
</evidence>
<keyword evidence="2" id="KW-0677">Repeat</keyword>
<dbReference type="InterPro" id="IPR007111">
    <property type="entry name" value="NACHT_NTPase"/>
</dbReference>
<dbReference type="InterPro" id="IPR011047">
    <property type="entry name" value="Quinoprotein_ADH-like_sf"/>
</dbReference>
<dbReference type="PRINTS" id="PR00320">
    <property type="entry name" value="GPROTEINBRPT"/>
</dbReference>
<comment type="caution">
    <text evidence="5">The sequence shown here is derived from an EMBL/GenBank/DDBJ whole genome shotgun (WGS) entry which is preliminary data.</text>
</comment>
<dbReference type="InterPro" id="IPR020472">
    <property type="entry name" value="WD40_PAC1"/>
</dbReference>
<dbReference type="InterPro" id="IPR015943">
    <property type="entry name" value="WD40/YVTN_repeat-like_dom_sf"/>
</dbReference>
<name>A0A085WLQ4_9BACT</name>
<feature type="repeat" description="WD" evidence="3">
    <location>
        <begin position="1451"/>
        <end position="1492"/>
    </location>
</feature>
<dbReference type="PROSITE" id="PS50837">
    <property type="entry name" value="NACHT"/>
    <property type="match status" value="1"/>
</dbReference>
<dbReference type="GO" id="GO:0004519">
    <property type="term" value="F:endonuclease activity"/>
    <property type="evidence" value="ECO:0007669"/>
    <property type="project" value="InterPro"/>
</dbReference>
<accession>A0A085WLQ4</accession>
<feature type="domain" description="NACHT" evidence="4">
    <location>
        <begin position="493"/>
        <end position="619"/>
    </location>
</feature>
<feature type="repeat" description="WD" evidence="3">
    <location>
        <begin position="1203"/>
        <end position="1245"/>
    </location>
</feature>
<dbReference type="SUPFAM" id="SSF141571">
    <property type="entry name" value="Pentapeptide repeat-like"/>
    <property type="match status" value="1"/>
</dbReference>
<dbReference type="SUPFAM" id="SSF50978">
    <property type="entry name" value="WD40 repeat-like"/>
    <property type="match status" value="1"/>
</dbReference>
<protein>
    <recommendedName>
        <fullName evidence="4">NACHT domain-containing protein</fullName>
    </recommendedName>
</protein>
<dbReference type="Pfam" id="PF04471">
    <property type="entry name" value="Mrr_cat"/>
    <property type="match status" value="1"/>
</dbReference>
<dbReference type="InterPro" id="IPR001646">
    <property type="entry name" value="5peptide_repeat"/>
</dbReference>
<dbReference type="GO" id="GO:0009307">
    <property type="term" value="P:DNA restriction-modification system"/>
    <property type="evidence" value="ECO:0007669"/>
    <property type="project" value="InterPro"/>
</dbReference>
<evidence type="ECO:0000256" key="3">
    <source>
        <dbReference type="PROSITE-ProRule" id="PRU00221"/>
    </source>
</evidence>
<dbReference type="PROSITE" id="PS50294">
    <property type="entry name" value="WD_REPEATS_REGION"/>
    <property type="match status" value="9"/>
</dbReference>
<dbReference type="InterPro" id="IPR036322">
    <property type="entry name" value="WD40_repeat_dom_sf"/>
</dbReference>
<reference evidence="5 6" key="1">
    <citation type="submission" date="2014-04" db="EMBL/GenBank/DDBJ databases">
        <title>Genome assembly of Hyalangium minutum DSM 14724.</title>
        <authorList>
            <person name="Sharma G."/>
            <person name="Subramanian S."/>
        </authorList>
    </citation>
    <scope>NUCLEOTIDE SEQUENCE [LARGE SCALE GENOMIC DNA]</scope>
    <source>
        <strain evidence="5 6">DSM 14724</strain>
    </source>
</reference>
<dbReference type="SMART" id="SM00320">
    <property type="entry name" value="WD40"/>
    <property type="match status" value="12"/>
</dbReference>
<dbReference type="Pfam" id="PF00805">
    <property type="entry name" value="Pentapeptide"/>
    <property type="match status" value="1"/>
</dbReference>
<dbReference type="RefSeq" id="WP_052420082.1">
    <property type="nucleotide sequence ID" value="NZ_JMCB01000006.1"/>
</dbReference>
<keyword evidence="1 3" id="KW-0853">WD repeat</keyword>
<proteinExistence type="predicted"/>